<evidence type="ECO:0000256" key="1">
    <source>
        <dbReference type="SAM" id="MobiDB-lite"/>
    </source>
</evidence>
<feature type="region of interest" description="Disordered" evidence="1">
    <location>
        <begin position="16"/>
        <end position="84"/>
    </location>
</feature>
<feature type="compositionally biased region" description="Low complexity" evidence="1">
    <location>
        <begin position="28"/>
        <end position="51"/>
    </location>
</feature>
<protein>
    <submittedName>
        <fullName evidence="2">Uncharacterized protein</fullName>
    </submittedName>
</protein>
<accession>C1FIB0</accession>
<reference evidence="2 3" key="1">
    <citation type="journal article" date="2009" name="Science">
        <title>Green evolution and dynamic adaptations revealed by genomes of the marine picoeukaryotes Micromonas.</title>
        <authorList>
            <person name="Worden A.Z."/>
            <person name="Lee J.H."/>
            <person name="Mock T."/>
            <person name="Rouze P."/>
            <person name="Simmons M.P."/>
            <person name="Aerts A.L."/>
            <person name="Allen A.E."/>
            <person name="Cuvelier M.L."/>
            <person name="Derelle E."/>
            <person name="Everett M.V."/>
            <person name="Foulon E."/>
            <person name="Grimwood J."/>
            <person name="Gundlach H."/>
            <person name="Henrissat B."/>
            <person name="Napoli C."/>
            <person name="McDonald S.M."/>
            <person name="Parker M.S."/>
            <person name="Rombauts S."/>
            <person name="Salamov A."/>
            <person name="Von Dassow P."/>
            <person name="Badger J.H."/>
            <person name="Coutinho P.M."/>
            <person name="Demir E."/>
            <person name="Dubchak I."/>
            <person name="Gentemann C."/>
            <person name="Eikrem W."/>
            <person name="Gready J.E."/>
            <person name="John U."/>
            <person name="Lanier W."/>
            <person name="Lindquist E.A."/>
            <person name="Lucas S."/>
            <person name="Mayer K.F."/>
            <person name="Moreau H."/>
            <person name="Not F."/>
            <person name="Otillar R."/>
            <person name="Panaud O."/>
            <person name="Pangilinan J."/>
            <person name="Paulsen I."/>
            <person name="Piegu B."/>
            <person name="Poliakov A."/>
            <person name="Robbens S."/>
            <person name="Schmutz J."/>
            <person name="Toulza E."/>
            <person name="Wyss T."/>
            <person name="Zelensky A."/>
            <person name="Zhou K."/>
            <person name="Armbrust E.V."/>
            <person name="Bhattacharya D."/>
            <person name="Goodenough U.W."/>
            <person name="Van de Peer Y."/>
            <person name="Grigoriev I.V."/>
        </authorList>
    </citation>
    <scope>NUCLEOTIDE SEQUENCE [LARGE SCALE GENOMIC DNA]</scope>
    <source>
        <strain evidence="3">RCC299 / NOUM17</strain>
    </source>
</reference>
<evidence type="ECO:0000313" key="3">
    <source>
        <dbReference type="Proteomes" id="UP000002009"/>
    </source>
</evidence>
<gene>
    <name evidence="2" type="ORF">MICPUN_53705</name>
</gene>
<dbReference type="OrthoDB" id="1910064at2759"/>
<dbReference type="GO" id="GO:0051537">
    <property type="term" value="F:2 iron, 2 sulfur cluster binding"/>
    <property type="evidence" value="ECO:0007669"/>
    <property type="project" value="InterPro"/>
</dbReference>
<organism evidence="2 3">
    <name type="scientific">Micromonas commoda (strain RCC299 / NOUM17 / CCMP2709)</name>
    <name type="common">Picoplanktonic green alga</name>
    <dbReference type="NCBI Taxonomy" id="296587"/>
    <lineage>
        <taxon>Eukaryota</taxon>
        <taxon>Viridiplantae</taxon>
        <taxon>Chlorophyta</taxon>
        <taxon>Mamiellophyceae</taxon>
        <taxon>Mamiellales</taxon>
        <taxon>Mamiellaceae</taxon>
        <taxon>Micromonas</taxon>
    </lineage>
</organism>
<dbReference type="OMA" id="AVIAWCP"/>
<dbReference type="eggNOG" id="ENOG502SAIK">
    <property type="taxonomic scope" value="Eukaryota"/>
</dbReference>
<name>C1FIB0_MICCC</name>
<evidence type="ECO:0000313" key="2">
    <source>
        <dbReference type="EMBL" id="ACO69689.1"/>
    </source>
</evidence>
<proteinExistence type="predicted"/>
<dbReference type="InterPro" id="IPR036922">
    <property type="entry name" value="Rieske_2Fe-2S_sf"/>
</dbReference>
<dbReference type="RefSeq" id="XP_002508431.1">
    <property type="nucleotide sequence ID" value="XM_002508385.1"/>
</dbReference>
<dbReference type="KEGG" id="mis:MICPUN_53705"/>
<dbReference type="AlphaFoldDB" id="C1FIB0"/>
<dbReference type="Proteomes" id="UP000002009">
    <property type="component" value="Chromosome 10"/>
</dbReference>
<dbReference type="InParanoid" id="C1FIB0"/>
<sequence length="254" mass="26748">MASLTTVARTAAPIRVASRASSEEKSARAAAIRSKGPVATPPAVVRMPPAARRGERLVANGRKGMLGQTLDGEEGGGKKRREAKKAEKFAQQQSMAASIDPAAAKRKDGWLAVGNVNTDFKEKNIKLLELANGQFLAVRWEETGQVFVVPCASTAYQYPMIDGELFFGPMGPAIRVPLDGTEYDLTTGAVIAWCPGGGNPVKAMLGALKKAADPVPLKSYPTVVESDGTIACTFTQTNAAGEGFANRTVTPDAQ</sequence>
<keyword evidence="3" id="KW-1185">Reference proteome</keyword>
<dbReference type="SUPFAM" id="SSF50022">
    <property type="entry name" value="ISP domain"/>
    <property type="match status" value="1"/>
</dbReference>
<dbReference type="EMBL" id="CP001576">
    <property type="protein sequence ID" value="ACO69689.1"/>
    <property type="molecule type" value="Genomic_DNA"/>
</dbReference>
<dbReference type="GeneID" id="8246709"/>